<sequence>MAGPEEEGGLSLEAVEHWLQDLLQPHCCPKKRRQVHAGRTLLLEYADRIRAAEAEEELNVNFIMLSGEALGEQRLNRPMLVSDVKKHLQTLLGEECWPSKLVFEGAILDDQQTVGSAGITFDSTVQVILQPAAYLVEKAGVGIVNGYYFKSSRRMNDAAMFTNTKGIMLFRYVMRRGTPYWYFSNAGDLTTKHGDYYRIRSTDALPPTEGWTTDDCPRGEDTSLPTLRALLEPEVILEDEGQSSSDTTSDA</sequence>
<reference evidence="2 3" key="1">
    <citation type="submission" date="2016-02" db="EMBL/GenBank/DDBJ databases">
        <title>Genome analysis of coral dinoflagellate symbionts highlights evolutionary adaptations to a symbiotic lifestyle.</title>
        <authorList>
            <person name="Aranda M."/>
            <person name="Li Y."/>
            <person name="Liew Y.J."/>
            <person name="Baumgarten S."/>
            <person name="Simakov O."/>
            <person name="Wilson M."/>
            <person name="Piel J."/>
            <person name="Ashoor H."/>
            <person name="Bougouffa S."/>
            <person name="Bajic V.B."/>
            <person name="Ryu T."/>
            <person name="Ravasi T."/>
            <person name="Bayer T."/>
            <person name="Micklem G."/>
            <person name="Kim H."/>
            <person name="Bhak J."/>
            <person name="Lajeunesse T.C."/>
            <person name="Voolstra C.R."/>
        </authorList>
    </citation>
    <scope>NUCLEOTIDE SEQUENCE [LARGE SCALE GENOMIC DNA]</scope>
    <source>
        <strain evidence="2 3">CCMP2467</strain>
    </source>
</reference>
<evidence type="ECO:0000259" key="1">
    <source>
        <dbReference type="PROSITE" id="PS50053"/>
    </source>
</evidence>
<name>A0A1Q9EL77_SYMMI</name>
<proteinExistence type="predicted"/>
<dbReference type="AlphaFoldDB" id="A0A1Q9EL77"/>
<dbReference type="CDD" id="cd17039">
    <property type="entry name" value="Ubl_ubiquitin_like"/>
    <property type="match status" value="1"/>
</dbReference>
<dbReference type="Gene3D" id="3.10.20.90">
    <property type="entry name" value="Phosphatidylinositol 3-kinase Catalytic Subunit, Chain A, domain 1"/>
    <property type="match status" value="1"/>
</dbReference>
<organism evidence="2 3">
    <name type="scientific">Symbiodinium microadriaticum</name>
    <name type="common">Dinoflagellate</name>
    <name type="synonym">Zooxanthella microadriatica</name>
    <dbReference type="NCBI Taxonomy" id="2951"/>
    <lineage>
        <taxon>Eukaryota</taxon>
        <taxon>Sar</taxon>
        <taxon>Alveolata</taxon>
        <taxon>Dinophyceae</taxon>
        <taxon>Suessiales</taxon>
        <taxon>Symbiodiniaceae</taxon>
        <taxon>Symbiodinium</taxon>
    </lineage>
</organism>
<gene>
    <name evidence="2" type="ORF">AK812_SmicGene8376</name>
</gene>
<evidence type="ECO:0000313" key="2">
    <source>
        <dbReference type="EMBL" id="OLQ08147.1"/>
    </source>
</evidence>
<dbReference type="OrthoDB" id="410271at2759"/>
<protein>
    <recommendedName>
        <fullName evidence="1">Ubiquitin-like domain-containing protein</fullName>
    </recommendedName>
</protein>
<dbReference type="SUPFAM" id="SSF54236">
    <property type="entry name" value="Ubiquitin-like"/>
    <property type="match status" value="1"/>
</dbReference>
<keyword evidence="3" id="KW-1185">Reference proteome</keyword>
<comment type="caution">
    <text evidence="2">The sequence shown here is derived from an EMBL/GenBank/DDBJ whole genome shotgun (WGS) entry which is preliminary data.</text>
</comment>
<dbReference type="Proteomes" id="UP000186817">
    <property type="component" value="Unassembled WGS sequence"/>
</dbReference>
<feature type="domain" description="Ubiquitin-like" evidence="1">
    <location>
        <begin position="58"/>
        <end position="130"/>
    </location>
</feature>
<dbReference type="PROSITE" id="PS50053">
    <property type="entry name" value="UBIQUITIN_2"/>
    <property type="match status" value="1"/>
</dbReference>
<dbReference type="EMBL" id="LSRX01000123">
    <property type="protein sequence ID" value="OLQ08147.1"/>
    <property type="molecule type" value="Genomic_DNA"/>
</dbReference>
<dbReference type="InterPro" id="IPR029071">
    <property type="entry name" value="Ubiquitin-like_domsf"/>
</dbReference>
<evidence type="ECO:0000313" key="3">
    <source>
        <dbReference type="Proteomes" id="UP000186817"/>
    </source>
</evidence>
<accession>A0A1Q9EL77</accession>
<dbReference type="InterPro" id="IPR000626">
    <property type="entry name" value="Ubiquitin-like_dom"/>
</dbReference>